<dbReference type="OrthoDB" id="1349101at2"/>
<organism evidence="1 2">
    <name type="scientific">Chitinophaga solisilvae</name>
    <dbReference type="NCBI Taxonomy" id="1233460"/>
    <lineage>
        <taxon>Bacteria</taxon>
        <taxon>Pseudomonadati</taxon>
        <taxon>Bacteroidota</taxon>
        <taxon>Chitinophagia</taxon>
        <taxon>Chitinophagales</taxon>
        <taxon>Chitinophagaceae</taxon>
        <taxon>Chitinophaga</taxon>
    </lineage>
</organism>
<evidence type="ECO:0000313" key="1">
    <source>
        <dbReference type="EMBL" id="NSL88974.1"/>
    </source>
</evidence>
<accession>A0A433WM99</accession>
<sequence>MEKLLKEVRFLKIYSLTLTAVLAFFIFMSFRADYAKQRFQEIDVERINVREKDGTIRLVLSNSERQHPGAMDGKENAPRRRQAGLLFFNDQGDECGGLVYGADKKEGAGMVYSVDQYKNDQIMQLQYSQDMEGKDKQRSYGLKMWDRSDDFPIAKLVHVFDSLEALKNEAVMNAEVKKLRDAGLLPTERLFVGKTVAGSYGLFIRDEKGKPRIKIYIDKNNQAKLEVLDENGKVVPQ</sequence>
<dbReference type="EMBL" id="RIAR02000001">
    <property type="protein sequence ID" value="NSL88974.1"/>
    <property type="molecule type" value="Genomic_DNA"/>
</dbReference>
<dbReference type="Proteomes" id="UP000281028">
    <property type="component" value="Unassembled WGS sequence"/>
</dbReference>
<keyword evidence="2" id="KW-1185">Reference proteome</keyword>
<protein>
    <submittedName>
        <fullName evidence="1">Uncharacterized protein</fullName>
    </submittedName>
</protein>
<gene>
    <name evidence="1" type="ORF">ECE50_019185</name>
</gene>
<evidence type="ECO:0000313" key="2">
    <source>
        <dbReference type="Proteomes" id="UP000281028"/>
    </source>
</evidence>
<name>A0A433WM99_9BACT</name>
<reference evidence="1" key="1">
    <citation type="submission" date="2020-05" db="EMBL/GenBank/DDBJ databases">
        <title>Chitinophaga laudate sp. nov., isolated from a tropical peat swamp.</title>
        <authorList>
            <person name="Goh C.B.S."/>
            <person name="Lee M.S."/>
            <person name="Parimannan S."/>
            <person name="Pasbakhsh P."/>
            <person name="Yule C.M."/>
            <person name="Rajandas H."/>
            <person name="Loke S."/>
            <person name="Croft L."/>
            <person name="Tan J.B.L."/>
        </authorList>
    </citation>
    <scope>NUCLEOTIDE SEQUENCE</scope>
    <source>
        <strain evidence="1">Mgbs1</strain>
    </source>
</reference>
<comment type="caution">
    <text evidence="1">The sequence shown here is derived from an EMBL/GenBank/DDBJ whole genome shotgun (WGS) entry which is preliminary data.</text>
</comment>
<proteinExistence type="predicted"/>
<dbReference type="AlphaFoldDB" id="A0A433WM99"/>